<comment type="caution">
    <text evidence="1">The sequence shown here is derived from an EMBL/GenBank/DDBJ whole genome shotgun (WGS) entry which is preliminary data.</text>
</comment>
<reference evidence="1 2" key="2">
    <citation type="journal article" date="2022" name="Mol. Ecol. Resour.">
        <title>The genomes of chicory, endive, great burdock and yacon provide insights into Asteraceae paleo-polyploidization history and plant inulin production.</title>
        <authorList>
            <person name="Fan W."/>
            <person name="Wang S."/>
            <person name="Wang H."/>
            <person name="Wang A."/>
            <person name="Jiang F."/>
            <person name="Liu H."/>
            <person name="Zhao H."/>
            <person name="Xu D."/>
            <person name="Zhang Y."/>
        </authorList>
    </citation>
    <scope>NUCLEOTIDE SEQUENCE [LARGE SCALE GENOMIC DNA]</scope>
    <source>
        <strain evidence="2">cv. Yunnan</strain>
        <tissue evidence="1">Leaves</tissue>
    </source>
</reference>
<gene>
    <name evidence="1" type="ORF">L1987_29457</name>
</gene>
<organism evidence="1 2">
    <name type="scientific">Smallanthus sonchifolius</name>
    <dbReference type="NCBI Taxonomy" id="185202"/>
    <lineage>
        <taxon>Eukaryota</taxon>
        <taxon>Viridiplantae</taxon>
        <taxon>Streptophyta</taxon>
        <taxon>Embryophyta</taxon>
        <taxon>Tracheophyta</taxon>
        <taxon>Spermatophyta</taxon>
        <taxon>Magnoliopsida</taxon>
        <taxon>eudicotyledons</taxon>
        <taxon>Gunneridae</taxon>
        <taxon>Pentapetalae</taxon>
        <taxon>asterids</taxon>
        <taxon>campanulids</taxon>
        <taxon>Asterales</taxon>
        <taxon>Asteraceae</taxon>
        <taxon>Asteroideae</taxon>
        <taxon>Heliantheae alliance</taxon>
        <taxon>Millerieae</taxon>
        <taxon>Smallanthus</taxon>
    </lineage>
</organism>
<reference evidence="2" key="1">
    <citation type="journal article" date="2022" name="Mol. Ecol. Resour.">
        <title>The genomes of chicory, endive, great burdock and yacon provide insights into Asteraceae palaeo-polyploidization history and plant inulin production.</title>
        <authorList>
            <person name="Fan W."/>
            <person name="Wang S."/>
            <person name="Wang H."/>
            <person name="Wang A."/>
            <person name="Jiang F."/>
            <person name="Liu H."/>
            <person name="Zhao H."/>
            <person name="Xu D."/>
            <person name="Zhang Y."/>
        </authorList>
    </citation>
    <scope>NUCLEOTIDE SEQUENCE [LARGE SCALE GENOMIC DNA]</scope>
    <source>
        <strain evidence="2">cv. Yunnan</strain>
    </source>
</reference>
<sequence>MISTVKDVLPCFNASSMVLLEYTPYTITVLITLDIVYNHGVSVASKTGNSDEICSIIPVGNLLQKPTVQELNKLHARLDDNSNSDVTY</sequence>
<proteinExistence type="predicted"/>
<dbReference type="Proteomes" id="UP001056120">
    <property type="component" value="Linkage Group LG10"/>
</dbReference>
<name>A0ACB9HZG0_9ASTR</name>
<evidence type="ECO:0000313" key="2">
    <source>
        <dbReference type="Proteomes" id="UP001056120"/>
    </source>
</evidence>
<dbReference type="EMBL" id="CM042027">
    <property type="protein sequence ID" value="KAI3801353.1"/>
    <property type="molecule type" value="Genomic_DNA"/>
</dbReference>
<keyword evidence="2" id="KW-1185">Reference proteome</keyword>
<evidence type="ECO:0000313" key="1">
    <source>
        <dbReference type="EMBL" id="KAI3801353.1"/>
    </source>
</evidence>
<protein>
    <submittedName>
        <fullName evidence="1">Uncharacterized protein</fullName>
    </submittedName>
</protein>
<accession>A0ACB9HZG0</accession>